<accession>A0A1S8MEY9</accession>
<sequence>MATVEYVVFYKYVHPTTKKPVTNLTSSVYDTDTRFLKAFDSLTNISENKDILDAESSSNEKYDMFFIYDGILEINQALIPKLTEGPATPAIYCEKFQRCKGEAWFIASYHASLQAALNAAEPLVLALGKENVKVMKNAPLDVLVELG</sequence>
<dbReference type="AlphaFoldDB" id="A0A1S8MEY9"/>
<reference evidence="1 2" key="1">
    <citation type="submission" date="2022-04" db="EMBL/GenBank/DDBJ databases">
        <title>Genome sequence of C. roseum typestrain.</title>
        <authorList>
            <person name="Poehlein A."/>
            <person name="Schoch T."/>
            <person name="Duerre P."/>
            <person name="Daniel R."/>
        </authorList>
    </citation>
    <scope>NUCLEOTIDE SEQUENCE [LARGE SCALE GENOMIC DNA]</scope>
    <source>
        <strain evidence="1 2">DSM 7320</strain>
        <plasmid evidence="1 2">p330</plasmid>
    </source>
</reference>
<dbReference type="Proteomes" id="UP000190951">
    <property type="component" value="Plasmid p330"/>
</dbReference>
<evidence type="ECO:0000313" key="2">
    <source>
        <dbReference type="Proteomes" id="UP000190951"/>
    </source>
</evidence>
<name>A0A1S8MEY9_9CLOT</name>
<dbReference type="RefSeq" id="WP_077832534.1">
    <property type="nucleotide sequence ID" value="NZ_CP096984.1"/>
</dbReference>
<keyword evidence="2" id="KW-1185">Reference proteome</keyword>
<proteinExistence type="predicted"/>
<evidence type="ECO:0000313" key="1">
    <source>
        <dbReference type="EMBL" id="URZ13929.1"/>
    </source>
</evidence>
<keyword evidence="1" id="KW-0614">Plasmid</keyword>
<organism evidence="1 2">
    <name type="scientific">Clostridium felsineum</name>
    <dbReference type="NCBI Taxonomy" id="36839"/>
    <lineage>
        <taxon>Bacteria</taxon>
        <taxon>Bacillati</taxon>
        <taxon>Bacillota</taxon>
        <taxon>Clostridia</taxon>
        <taxon>Eubacteriales</taxon>
        <taxon>Clostridiaceae</taxon>
        <taxon>Clostridium</taxon>
    </lineage>
</organism>
<gene>
    <name evidence="1" type="ORF">CROST_047070</name>
</gene>
<geneLocation type="plasmid" evidence="1 2">
    <name>p330</name>
</geneLocation>
<protein>
    <submittedName>
        <fullName evidence="1">Uncharacterized protein</fullName>
    </submittedName>
</protein>
<dbReference type="STRING" id="84029.CROST_31940"/>
<dbReference type="EMBL" id="CP096984">
    <property type="protein sequence ID" value="URZ13929.1"/>
    <property type="molecule type" value="Genomic_DNA"/>
</dbReference>
<dbReference type="KEGG" id="crw:CROST_047070"/>